<feature type="compositionally biased region" description="Polar residues" evidence="1">
    <location>
        <begin position="463"/>
        <end position="502"/>
    </location>
</feature>
<name>A0A0F4YRM6_RASE3</name>
<dbReference type="OrthoDB" id="4757558at2759"/>
<feature type="compositionally biased region" description="Basic and acidic residues" evidence="1">
    <location>
        <begin position="697"/>
        <end position="710"/>
    </location>
</feature>
<feature type="compositionally biased region" description="Basic and acidic residues" evidence="1">
    <location>
        <begin position="347"/>
        <end position="370"/>
    </location>
</feature>
<feature type="compositionally biased region" description="Polar residues" evidence="1">
    <location>
        <begin position="1049"/>
        <end position="1066"/>
    </location>
</feature>
<feature type="compositionally biased region" description="Polar residues" evidence="1">
    <location>
        <begin position="841"/>
        <end position="853"/>
    </location>
</feature>
<feature type="region of interest" description="Disordered" evidence="1">
    <location>
        <begin position="515"/>
        <end position="1098"/>
    </location>
</feature>
<evidence type="ECO:0000313" key="3">
    <source>
        <dbReference type="Proteomes" id="UP000053958"/>
    </source>
</evidence>
<feature type="compositionally biased region" description="Low complexity" evidence="1">
    <location>
        <begin position="992"/>
        <end position="1004"/>
    </location>
</feature>
<feature type="compositionally biased region" description="Polar residues" evidence="1">
    <location>
        <begin position="804"/>
        <end position="834"/>
    </location>
</feature>
<protein>
    <submittedName>
        <fullName evidence="2">Uncharacterized protein</fullName>
    </submittedName>
</protein>
<feature type="compositionally biased region" description="Low complexity" evidence="1">
    <location>
        <begin position="649"/>
        <end position="660"/>
    </location>
</feature>
<sequence length="1452" mass="160013">MGSPPSASTMQPEHSSENRDPSDLALSMTPPAGHAEPGGGSGSAFTTIFQHIRDIFFHSEDDTLCLLLKDWTTSSVSAQVVSPPPNFSFEPGQYIHDEPLEDGRLRFCVKVPAEYPSGKRGFFTVVQTFLERKDIFGIRAVYLQELAIEKFLSSLKDDFKAKSKATGKNKGKGPKGKRLKWKNPFTVFGCRVVWAHDLSTPETLYLRVRCVDKDTSALVVVDTNDLSYKIGLSSDKVCPSLLTFTFFSLLTKWQTKFINAATLHLHIQLRLFWWQTYFHKMAVQHLGSWTGQATPEDQWWWSVIQGHREQCYEQPAAEVTHRDLTTEGTHVESPQEETSENLMTGETHGDLTTEDTHKELPKEETPKELTTEDAPENLIVEEPEEVTSPHASTNDVSAEAKAPIAYDVPVANIDNPNALQQPEPPAAEASSSQPQKSKNKKKKNKKKKGNKAAGPGHMEPNGTPVTLQQEAPSHSVSSIPVHEPSTTSRLPSFEATAQSDAELQHQVAITVSSTTLQLASSDTTAQSHTEQLQGISSSESQSTSLVETSEASQSLDSSQDHTPSISLTHLPQDTTTSQPHYGTTGHNLVSESTPAQPISEETPQATKANGEDKSNTSTTEEATMTLVGTGPTPDEPSSLSHDNHAIENTAKPTKLATTPAHDSFDDSLSEEKPVKEAATPNHTSDKSLLEETPASSNEKDQIETASDFKRPTRSHGRRRRRTRLSSVSSSILYTIAESDDDSHTEGDDHQSEGNKQLQIENDMLVSQDVEPVTSEISPEHNIPTSAQPSPKKNDKKSKKKNRGSESSAIERTTTGTPTIVTQRSNNTSTKTQDAQVGIQRSARNASGTFLQDHSTQRSETRPSPVPSGSHTSRPESDLQQAGGQGEWNVVSRARKSQPSSARTFPAPRTSAAPRTTEKTQLAGISRTTSSRSTEARQFQNQERQQTSTASPTQKPSERRVWNLVSHPPPVLNDADFPPLPSQRKPQQEQGPTIAATASANSSTTDLTQWSGCKTETTVRSVKGDDDDDDNDHDNQTGLERDEAKPSPAVTAQTNNNNAETVSGQRETTSRPHDRGALPSASTASSSQPSQPGPRRPAGWFWQLDSHGFPCALAGCDKRCSSWDGASVICPRCGPYSEVRYCGEEHLFADIKAHWPYCGQMTFRHPCRESSIPRQQREGPPLLPSRHNWDTPERHRQAVRHAVDRSGDYFIFSDWADWMAAGQPDDILDVRCSNRVVWVVSFDDREDRDRFRRVLGVCLFGESFLALSFFLISLSPDIKLTIFLTASIEVVPLVGYLFRMIRDNLRVRGVWNSELDAALRYQMKHELAVPLLPATTGTRHACQTDWDGRSRRACPDPVCQAEYVPLLGESAMGMGAGTAGGAGGFRRLCDYWEANFWLLRAARLTHPHVAQVAARTRGEGFDEVLPEDRRLFRRGEGWDGAGTGEMEIEGLQF</sequence>
<dbReference type="STRING" id="1408163.A0A0F4YRM6"/>
<feature type="compositionally biased region" description="Polar residues" evidence="1">
    <location>
        <begin position="1"/>
        <end position="13"/>
    </location>
</feature>
<feature type="compositionally biased region" description="Polar residues" evidence="1">
    <location>
        <begin position="935"/>
        <end position="954"/>
    </location>
</feature>
<evidence type="ECO:0000313" key="2">
    <source>
        <dbReference type="EMBL" id="KKA20506.1"/>
    </source>
</evidence>
<feature type="compositionally biased region" description="Polar residues" evidence="1">
    <location>
        <begin position="551"/>
        <end position="607"/>
    </location>
</feature>
<dbReference type="EMBL" id="LASV01000253">
    <property type="protein sequence ID" value="KKA20506.1"/>
    <property type="molecule type" value="Genomic_DNA"/>
</dbReference>
<organism evidence="2 3">
    <name type="scientific">Rasamsonia emersonii (strain ATCC 16479 / CBS 393.64 / IMI 116815)</name>
    <dbReference type="NCBI Taxonomy" id="1408163"/>
    <lineage>
        <taxon>Eukaryota</taxon>
        <taxon>Fungi</taxon>
        <taxon>Dikarya</taxon>
        <taxon>Ascomycota</taxon>
        <taxon>Pezizomycotina</taxon>
        <taxon>Eurotiomycetes</taxon>
        <taxon>Eurotiomycetidae</taxon>
        <taxon>Eurotiales</taxon>
        <taxon>Trichocomaceae</taxon>
        <taxon>Rasamsonia</taxon>
    </lineage>
</organism>
<feature type="compositionally biased region" description="Low complexity" evidence="1">
    <location>
        <begin position="536"/>
        <end position="550"/>
    </location>
</feature>
<feature type="compositionally biased region" description="Low complexity" evidence="1">
    <location>
        <begin position="418"/>
        <end position="436"/>
    </location>
</feature>
<proteinExistence type="predicted"/>
<dbReference type="RefSeq" id="XP_013327118.1">
    <property type="nucleotide sequence ID" value="XM_013471664.1"/>
</dbReference>
<keyword evidence="3" id="KW-1185">Reference proteome</keyword>
<gene>
    <name evidence="2" type="ORF">T310_5450</name>
</gene>
<feature type="compositionally biased region" description="Basic residues" evidence="1">
    <location>
        <begin position="711"/>
        <end position="723"/>
    </location>
</feature>
<evidence type="ECO:0000256" key="1">
    <source>
        <dbReference type="SAM" id="MobiDB-lite"/>
    </source>
</evidence>
<feature type="compositionally biased region" description="Low complexity" evidence="1">
    <location>
        <begin position="1078"/>
        <end position="1089"/>
    </location>
</feature>
<feature type="region of interest" description="Disordered" evidence="1">
    <location>
        <begin position="1"/>
        <end position="41"/>
    </location>
</feature>
<feature type="compositionally biased region" description="Basic and acidic residues" evidence="1">
    <location>
        <begin position="741"/>
        <end position="752"/>
    </location>
</feature>
<feature type="region of interest" description="Disordered" evidence="1">
    <location>
        <begin position="414"/>
        <end position="502"/>
    </location>
</feature>
<dbReference type="GeneID" id="25317794"/>
<feature type="compositionally biased region" description="Polar residues" evidence="1">
    <location>
        <begin position="1005"/>
        <end position="1019"/>
    </location>
</feature>
<feature type="compositionally biased region" description="Basic residues" evidence="1">
    <location>
        <begin position="437"/>
        <end position="450"/>
    </location>
</feature>
<comment type="caution">
    <text evidence="2">The sequence shown here is derived from an EMBL/GenBank/DDBJ whole genome shotgun (WGS) entry which is preliminary data.</text>
</comment>
<feature type="region of interest" description="Disordered" evidence="1">
    <location>
        <begin position="324"/>
        <end position="376"/>
    </location>
</feature>
<feature type="compositionally biased region" description="Polar residues" evidence="1">
    <location>
        <begin position="515"/>
        <end position="535"/>
    </location>
</feature>
<feature type="compositionally biased region" description="Polar residues" evidence="1">
    <location>
        <begin position="866"/>
        <end position="881"/>
    </location>
</feature>
<feature type="compositionally biased region" description="Basic and acidic residues" evidence="1">
    <location>
        <begin position="1032"/>
        <end position="1044"/>
    </location>
</feature>
<reference evidence="2 3" key="1">
    <citation type="submission" date="2015-04" db="EMBL/GenBank/DDBJ databases">
        <authorList>
            <person name="Heijne W.H."/>
            <person name="Fedorova N.D."/>
            <person name="Nierman W.C."/>
            <person name="Vollebregt A.W."/>
            <person name="Zhao Z."/>
            <person name="Wu L."/>
            <person name="Kumar M."/>
            <person name="Stam H."/>
            <person name="van den Berg M.A."/>
            <person name="Pel H.J."/>
        </authorList>
    </citation>
    <scope>NUCLEOTIDE SEQUENCE [LARGE SCALE GENOMIC DNA]</scope>
    <source>
        <strain evidence="2 3">CBS 393.64</strain>
    </source>
</reference>
<accession>A0A0F4YRM6</accession>
<dbReference type="Proteomes" id="UP000053958">
    <property type="component" value="Unassembled WGS sequence"/>
</dbReference>
<feature type="region of interest" description="Disordered" evidence="1">
    <location>
        <begin position="1168"/>
        <end position="1188"/>
    </location>
</feature>